<organism evidence="7 8">
    <name type="scientific">Takifugu rubripes</name>
    <name type="common">Japanese pufferfish</name>
    <name type="synonym">Fugu rubripes</name>
    <dbReference type="NCBI Taxonomy" id="31033"/>
    <lineage>
        <taxon>Eukaryota</taxon>
        <taxon>Metazoa</taxon>
        <taxon>Chordata</taxon>
        <taxon>Craniata</taxon>
        <taxon>Vertebrata</taxon>
        <taxon>Euteleostomi</taxon>
        <taxon>Actinopterygii</taxon>
        <taxon>Neopterygii</taxon>
        <taxon>Teleostei</taxon>
        <taxon>Neoteleostei</taxon>
        <taxon>Acanthomorphata</taxon>
        <taxon>Eupercaria</taxon>
        <taxon>Tetraodontiformes</taxon>
        <taxon>Tetradontoidea</taxon>
        <taxon>Tetraodontidae</taxon>
        <taxon>Takifugu</taxon>
    </lineage>
</organism>
<dbReference type="OrthoDB" id="415597at2759"/>
<feature type="domain" description="CFAP65 eight Ig-like" evidence="5">
    <location>
        <begin position="858"/>
        <end position="975"/>
    </location>
</feature>
<dbReference type="InterPro" id="IPR057470">
    <property type="entry name" value="Ig_CFAP65_7th"/>
</dbReference>
<dbReference type="InParanoid" id="A0A3B5JXR8"/>
<evidence type="ECO:0000259" key="6">
    <source>
        <dbReference type="Pfam" id="PF25249"/>
    </source>
</evidence>
<evidence type="ECO:0000259" key="2">
    <source>
        <dbReference type="Pfam" id="PF24291"/>
    </source>
</evidence>
<reference evidence="7" key="3">
    <citation type="submission" date="2025-09" db="UniProtKB">
        <authorList>
            <consortium name="Ensembl"/>
        </authorList>
    </citation>
    <scope>IDENTIFICATION</scope>
</reference>
<dbReference type="Pfam" id="PF25248">
    <property type="entry name" value="Ig_CFAP65_8th"/>
    <property type="match status" value="1"/>
</dbReference>
<feature type="domain" description="CFAP65 tenth Ig-like" evidence="2">
    <location>
        <begin position="1162"/>
        <end position="1270"/>
    </location>
</feature>
<feature type="domain" description="CFAP65-like ninth Ig-like" evidence="4">
    <location>
        <begin position="979"/>
        <end position="1150"/>
    </location>
</feature>
<dbReference type="KEGG" id="tru:105417512"/>
<dbReference type="PANTHER" id="PTHR46127:SF1">
    <property type="entry name" value="CILIA- AND FLAGELLA-ASSOCIATED PROTEIN 65"/>
    <property type="match status" value="1"/>
</dbReference>
<dbReference type="InterPro" id="IPR056305">
    <property type="entry name" value="Ig_CFAP65_10th"/>
</dbReference>
<evidence type="ECO:0000259" key="5">
    <source>
        <dbReference type="Pfam" id="PF25248"/>
    </source>
</evidence>
<dbReference type="GeneTree" id="ENSGT00430000031142"/>
<accession>A0A3B5JXR8</accession>
<dbReference type="Proteomes" id="UP000005226">
    <property type="component" value="Chromosome 1"/>
</dbReference>
<dbReference type="InterPro" id="IPR056344">
    <property type="entry name" value="Ig_CFAP65-like_9th"/>
</dbReference>
<keyword evidence="8" id="KW-1185">Reference proteome</keyword>
<feature type="domain" description="CFAP65 seventh Ig-like" evidence="6">
    <location>
        <begin position="753"/>
        <end position="826"/>
    </location>
</feature>
<dbReference type="GeneID" id="105417512"/>
<dbReference type="Pfam" id="PF24291">
    <property type="entry name" value="Ig_CFAP65"/>
    <property type="match status" value="1"/>
</dbReference>
<dbReference type="GO" id="GO:0005737">
    <property type="term" value="C:cytoplasm"/>
    <property type="evidence" value="ECO:0007669"/>
    <property type="project" value="UniProtKB-SubCell"/>
</dbReference>
<dbReference type="GO" id="GO:0007288">
    <property type="term" value="P:sperm axoneme assembly"/>
    <property type="evidence" value="ECO:0007669"/>
    <property type="project" value="TreeGrafter"/>
</dbReference>
<dbReference type="CTD" id="255101"/>
<dbReference type="InterPro" id="IPR057467">
    <property type="entry name" value="Ig_CFAP65_8th"/>
</dbReference>
<evidence type="ECO:0000313" key="8">
    <source>
        <dbReference type="Proteomes" id="UP000005226"/>
    </source>
</evidence>
<name>A0A3B5JXR8_TAKRU</name>
<proteinExistence type="predicted"/>
<protein>
    <submittedName>
        <fullName evidence="7">Uncharacterized protein</fullName>
    </submittedName>
</protein>
<dbReference type="InterPro" id="IPR013783">
    <property type="entry name" value="Ig-like_fold"/>
</dbReference>
<dbReference type="PANTHER" id="PTHR46127">
    <property type="entry name" value="CILIA- AND FLAGELLA-ASSOCIATED PROTEIN 65"/>
    <property type="match status" value="1"/>
</dbReference>
<feature type="region of interest" description="Disordered" evidence="1">
    <location>
        <begin position="1"/>
        <end position="27"/>
    </location>
</feature>
<gene>
    <name evidence="7" type="primary">cfap65</name>
</gene>
<dbReference type="Pfam" id="PF24816">
    <property type="entry name" value="Ig_CFAP65__9th"/>
    <property type="match status" value="1"/>
</dbReference>
<dbReference type="OMA" id="QQLKVMV"/>
<dbReference type="Pfam" id="PF24507">
    <property type="entry name" value="Ig_CFAP65_4th"/>
    <property type="match status" value="1"/>
</dbReference>
<reference evidence="7 8" key="1">
    <citation type="journal article" date="2011" name="Genome Biol. Evol.">
        <title>Integration of the genetic map and genome assembly of fugu facilitates insights into distinct features of genome evolution in teleosts and mammals.</title>
        <authorList>
            <person name="Kai W."/>
            <person name="Kikuchi K."/>
            <person name="Tohari S."/>
            <person name="Chew A.K."/>
            <person name="Tay A."/>
            <person name="Fujiwara A."/>
            <person name="Hosoya S."/>
            <person name="Suetake H."/>
            <person name="Naruse K."/>
            <person name="Brenner S."/>
            <person name="Suzuki Y."/>
            <person name="Venkatesh B."/>
        </authorList>
    </citation>
    <scope>NUCLEOTIDE SEQUENCE [LARGE SCALE GENOMIC DNA]</scope>
</reference>
<sequence>MYRDRAVMLADDEDPDSLCSGPPLKPLSPEKDVKVMLYRQLDEKTLQQTSSQRSASLGFKTDPELVWEDWNLQGELTKILVLKNIHSKQKMIHVRPPATEVFTVLTQGIIFISPGTTFSVPIRFRPLQLTEYEDSIDFQCKGGSFRVCLRATVPHHALEVPESLLLPKCAVEHSTNASFLLRNLSKLETFFQWECKPPFQLRPEKGLLSPRQNCCITVVFQPQAALVHREHAHCWFGEENNEAKRSCTVLLEGEAKMPCLQLRIPGVEKQCDPVLSFGSVAVGKSSQKSIEIFNPIPVTTSFTLSLLTDWVPLTGLEFTCDMTDGEVVPGGSKWANVIFTPTVVDSSSIQYLSLKCRGAVIETLLKLSGGCIGPKISLSSPVVDFGCVEEGEERVHQMELINSSPAEAVYQWDLDYNAHSVFNIHPACGIVRPHSQTSLKAVYRPTQPAAHHRRVPCLILRMEPVFLTLLGTCNSKSTQPSEKLQRPESTEQKSAMEEYYLSCLGCSGPLALATPTSPAVTVEPTNLMFNIRMSSPVCASWSSSQTVSVTNHTKLELCLVWTTASDSPFSIFPPSCKLMPLKCTSFIVTYDPKQPNILHAVQLECFAYHQGTHCDEKQSLYPPYCINVRVIGCLFQRVKEPIIPSCSLEPSRVVFVPFNVRSYQTALLKNCGDCPLTFCLDHNMYGTLAETVAVAPRCGLIYPGGHQILTLWSNPTEDSPGQEFSIHLQLNGVENAMVLTVAILMQKPSMSLEADGSLYFQPTVVGSSTQRRHCIRNLSHLPLRFQWSIADPDQGFIIVQPNHGELHPNDKSVQMWSFSPLEEKEYTFAPKLTFWPTHSPGCNNSELILNVMGVGSNGFILAEKAFLDIGEIVAGGYRSAELSLVNQSPCSVSFCLSVTETVLDKNFAAGPKTMPNAIQLEFEKGTIASHSKLPVQLTVKPRRQARYLWTISYQILSTTGCVLSPLQAVCEVQAQALFPSLQVVDVCGGGSLGNVSKLHLWKLFSLDSLNGLLLSPPSPAELTQRPPSRHSFDNTALELKFNAAPLNSETSTVFLMLYNPGSLSVDWAFLFPDDQHIKSGFRADTGIVNVAESKAQAKHLFNIFPCSGTLLPGQQGAVHFRYRHDFVGTDQLSVVFQLSHGRELLLILEGVTVERDGLCVVCPPRQHVFNPVFIGDCNPPRQQVLELYNGCAVPFHYKVDLAVLSQLQKDNFNHQILRCLNPEGEVLPGRRVMLEWIFSPIEAKMYQIEIPIQIKNRDSILVRLEGCGITTPVLGSKTPFRGTNRTHEQCVQSRPFPEQAASLSQDSICLGDIPVRSQYSRLICLTNTSSTDTIYYKWVMDDQQVVLINPEDGFLTPGETAISDLTFTASDHPKCYQLDVICQITQETLLTPYLQALQRWEEVGHQHDFSAADKKLSLNSTEWKAEATKITHPTLKKYKILPPITAAAVSDPVVPVCAKRAQRRAQRAAALLMRPEPPQAALIHLEVTARSHEHLECFKHFPEQFNKLHGTFRSLNFQQCGASVSDTSLSKILPQLTNGPDRNMLMELLTSLFWHILTGPAIMQQLTTFNFSPRQPQDQDMSSQPTTQRLTVQGGRISGQPQQHSMLDKKGTAELSGRELQPQNMLHADTPPDMCEDVLLKTLHNLVVETVRMEFDLTATPHASHRGQQKPQ</sequence>
<evidence type="ECO:0000256" key="1">
    <source>
        <dbReference type="SAM" id="MobiDB-lite"/>
    </source>
</evidence>
<evidence type="ECO:0000313" key="7">
    <source>
        <dbReference type="Ensembl" id="ENSTRUP00000047875.2"/>
    </source>
</evidence>
<dbReference type="Pfam" id="PF25249">
    <property type="entry name" value="Ig_CFAP65_7th"/>
    <property type="match status" value="1"/>
</dbReference>
<evidence type="ECO:0000259" key="4">
    <source>
        <dbReference type="Pfam" id="PF24816"/>
    </source>
</evidence>
<dbReference type="InterPro" id="IPR052614">
    <property type="entry name" value="CFAP65"/>
</dbReference>
<dbReference type="InterPro" id="IPR058536">
    <property type="entry name" value="Ig_CFAP65_4th"/>
</dbReference>
<dbReference type="RefSeq" id="XP_029704616.1">
    <property type="nucleotide sequence ID" value="XM_029848756.1"/>
</dbReference>
<feature type="domain" description="CFAP65 fourth Ig-like" evidence="3">
    <location>
        <begin position="383"/>
        <end position="476"/>
    </location>
</feature>
<dbReference type="Ensembl" id="ENSTRUT00000054152.2">
    <property type="protein sequence ID" value="ENSTRUP00000047875.2"/>
    <property type="gene ID" value="ENSTRUG00000021136.2"/>
</dbReference>
<reference evidence="7" key="2">
    <citation type="submission" date="2025-08" db="UniProtKB">
        <authorList>
            <consortium name="Ensembl"/>
        </authorList>
    </citation>
    <scope>IDENTIFICATION</scope>
</reference>
<dbReference type="GO" id="GO:0036126">
    <property type="term" value="C:sperm flagellum"/>
    <property type="evidence" value="ECO:0007669"/>
    <property type="project" value="TreeGrafter"/>
</dbReference>
<evidence type="ECO:0000259" key="3">
    <source>
        <dbReference type="Pfam" id="PF24507"/>
    </source>
</evidence>
<dbReference type="Gene3D" id="2.60.40.10">
    <property type="entry name" value="Immunoglobulins"/>
    <property type="match status" value="8"/>
</dbReference>